<evidence type="ECO:0008006" key="3">
    <source>
        <dbReference type="Google" id="ProtNLM"/>
    </source>
</evidence>
<accession>A0ABW8RSF7</accession>
<organism evidence="1 2">
    <name type="scientific">Aquirufa salirivi</name>
    <dbReference type="NCBI Taxonomy" id="3104729"/>
    <lineage>
        <taxon>Bacteria</taxon>
        <taxon>Pseudomonadati</taxon>
        <taxon>Bacteroidota</taxon>
        <taxon>Cytophagia</taxon>
        <taxon>Cytophagales</taxon>
        <taxon>Flectobacillaceae</taxon>
        <taxon>Aquirufa</taxon>
    </lineage>
</organism>
<evidence type="ECO:0000313" key="2">
    <source>
        <dbReference type="Proteomes" id="UP001623558"/>
    </source>
</evidence>
<evidence type="ECO:0000313" key="1">
    <source>
        <dbReference type="EMBL" id="MFL0161624.1"/>
    </source>
</evidence>
<name>A0ABW8RSF7_9BACT</name>
<dbReference type="Proteomes" id="UP001623558">
    <property type="component" value="Unassembled WGS sequence"/>
</dbReference>
<dbReference type="RefSeq" id="WP_406750039.1">
    <property type="nucleotide sequence ID" value="NZ_JBEWZH010000002.1"/>
</dbReference>
<proteinExistence type="predicted"/>
<comment type="caution">
    <text evidence="1">The sequence shown here is derived from an EMBL/GenBank/DDBJ whole genome shotgun (WGS) entry which is preliminary data.</text>
</comment>
<protein>
    <recommendedName>
        <fullName evidence="3">T9SS type A sorting domain-containing protein</fullName>
    </recommendedName>
</protein>
<reference evidence="1 2" key="1">
    <citation type="submission" date="2024-07" db="EMBL/GenBank/DDBJ databases">
        <authorList>
            <person name="Pitt A."/>
            <person name="Hahn M.W."/>
        </authorList>
    </citation>
    <scope>NUCLEOTIDE SEQUENCE [LARGE SCALE GENOMIC DNA]</scope>
    <source>
        <strain evidence="1 2">1-SAACH-A3</strain>
    </source>
</reference>
<feature type="non-terminal residue" evidence="1">
    <location>
        <position position="1689"/>
    </location>
</feature>
<gene>
    <name evidence="1" type="ORF">U0R11_04395</name>
</gene>
<dbReference type="EMBL" id="JBEWZH010000002">
    <property type="protein sequence ID" value="MFL0161624.1"/>
    <property type="molecule type" value="Genomic_DNA"/>
</dbReference>
<sequence>MQQRITKILFLLCSEKTSLKGKSTLLALLGLFLFINTFDLFAQRNYSPVANSYSSSSIIPFSQQVFVDQADSLDYSLARKRVLKAKNGVDFHLRSFFSQANYRDQLFKFFPGKRKQMDASFDEKALALKNLVLGNGLFLPIQFVKWEDMHGAMASYSSIGPDGRPRIYMNKEYSEGQGNFLYPDATDTQLISLLFQEYGHAIDDYINGLEDSPGDEGDLFAVRVLKLDVTERYVETVLVRNDHNKIKVEGKDIFVEDAGVYLLEAWPATTASGGGTTWTTGAAKSTNTPLRLQTTTIANAWNAVTASITATFFNGVTSIAGVVNYSMTAATPANSVLGFLTGGSGTAGYLLELPNSTTNLAASTAYTFANNAEGTIVHGFSAAIGVASTLLLTTSPVVAGVTTTLTAQAKTTASANTNGITATFSSTSGTALITGTNPGTTAGSGGNTGKAAVTVTDTNDGSTVFNCELKSSVGWYVIETVTLTVNTATVSKFKITGTGTQTAGGSQTITITAQDTYGNTATTYTGAKNLTYSGATSSPAPVTNPTAANSTPTDIAFGSTTADNFTAGVATTTLKLYNAETALIAVTDGTLSATGADRLSVVVSPSTMTKLSTSIATPQTNGVAFTGTNTLTALDVYGNTATSFNASTNNVTVTNSLGGTVSSLGSGANNVLNQAGDFTSGVADLTAQGMIYTGTSGTGTFTFTPATGTAITSGSTVVNPGVATKLVITGTGTQTAGTSQNITLRAYDVSGNIATSYTGDKSLTFSGANVSLSPATNPTVTDKNAAAINFGTATVITFTNGEAASVPMSLFKAESATISVTDGSISSTGGDNLAVAVGFASFNKLAVSLSGSQVNGSPFTGTNTLTAQDAYGNTVTNFAANTNNITVTSTLTGTITGLGSGLNNIINQAVSFSSGVANLTSTGMVFTGTAGTGTFTFTPASGTAVTSASITVSPGAATKLFIDGSTSFTAGLGEVVAIIAQDASGNTAISYTGAKNITFSGAANSPNPSTIPTFGGTNFGSPHNISFTAGSAAATLILYKAESAAINASDGTINSNSGGTLNATVTEAAYSKLAVSLASPQTNGTAFTGTNTLTAQDAYGNTVTSFAANTNNVTVTSSLAGTITGLGSGVNNVLNQAGDFTSGVANLTSLGLKYTGSSGAGTFTFTPASGTAVTSGSVTVNAGAATKFIIDGSTSLTAGLGEVFAVIAKDASGNTATSYTGAKNITFSGAANSPNPSTSPTFGGTNFGSPHNISFTAGSAAATMILYNAEVAAVNATDGTINSNTGGTLSVTVSPSTMTKLAVSLTSPQINGTAFTGTNTLTALDAYGNTATSFDASGNSITVTTSLTGAITGLGSGVNNVLNQAGDFVSGVANLTSLGLKFTGTSGSGTFTFTPASGTAITSSTRTISPGAATKLVVTGSATQTAGASNSITITAKDASGNTATTYSGTKSLTFSGANSSSNPTTTPKVTDNFATDIAFGSPTILSFSLGTVSTNMKLYKAESAIVAVTDGTISAAGADRLIVTVSPSTMTKLAVSLASPQINGTAFTGTNTLTAQDVYGNTVTGFNASTNNVTVTNSLGGTVSGLGSGGTNVLNQVGDFTSGVANLTTDGIIYTGTSGSGTFTFTPASGTAVTSSSVTVNPGAATKLVVTGSATQTAGTSNSITITAKDASGNTVTTYTGSKNLTFS</sequence>
<keyword evidence="2" id="KW-1185">Reference proteome</keyword>